<feature type="transmembrane region" description="Helical" evidence="6">
    <location>
        <begin position="23"/>
        <end position="39"/>
    </location>
</feature>
<dbReference type="GO" id="GO:0015297">
    <property type="term" value="F:antiporter activity"/>
    <property type="evidence" value="ECO:0007669"/>
    <property type="project" value="InterPro"/>
</dbReference>
<comment type="caution">
    <text evidence="7">The sequence shown here is derived from an EMBL/GenBank/DDBJ whole genome shotgun (WGS) entry which is preliminary data.</text>
</comment>
<dbReference type="GO" id="GO:0005886">
    <property type="term" value="C:plasma membrane"/>
    <property type="evidence" value="ECO:0007669"/>
    <property type="project" value="UniProtKB-SubCell"/>
</dbReference>
<evidence type="ECO:0000256" key="2">
    <source>
        <dbReference type="ARBA" id="ARBA00022475"/>
    </source>
</evidence>
<feature type="transmembrane region" description="Helical" evidence="6">
    <location>
        <begin position="193"/>
        <end position="213"/>
    </location>
</feature>
<proteinExistence type="predicted"/>
<keyword evidence="2" id="KW-1003">Cell membrane</keyword>
<sequence>VLIIIPDFIKTKLIFDPKIFNQLWRYGWPVLVAGLAFVVNENLDKLLLGDLLNKDIMGAYAGCYKLAVFMTIFIQAFRLGAEPFFFNHASAKNAPETYATILKYFVVVGAMGLLIIIGFIDLFKVFLIRDDSYYIAIGIVPIVLLANLFLGIYHNLSIWYKLTDKTRYGMYFSIVGAGLTVLINIVFIPVIGFMAAAYATLIAYGSMMLISYFIGQKHYKIPYNLTRIGGYLTLAIVFSAVSFYVFRENYLVSLILLAAFGALVLKVEIKELKRILLKK</sequence>
<feature type="transmembrane region" description="Helical" evidence="6">
    <location>
        <begin position="101"/>
        <end position="120"/>
    </location>
</feature>
<evidence type="ECO:0000256" key="3">
    <source>
        <dbReference type="ARBA" id="ARBA00022692"/>
    </source>
</evidence>
<evidence type="ECO:0000256" key="4">
    <source>
        <dbReference type="ARBA" id="ARBA00022989"/>
    </source>
</evidence>
<evidence type="ECO:0000256" key="6">
    <source>
        <dbReference type="SAM" id="Phobius"/>
    </source>
</evidence>
<feature type="transmembrane region" description="Helical" evidence="6">
    <location>
        <begin position="225"/>
        <end position="244"/>
    </location>
</feature>
<feature type="transmembrane region" description="Helical" evidence="6">
    <location>
        <begin position="168"/>
        <end position="187"/>
    </location>
</feature>
<feature type="transmembrane region" description="Helical" evidence="6">
    <location>
        <begin position="250"/>
        <end position="269"/>
    </location>
</feature>
<dbReference type="PANTHER" id="PTHR30250:SF11">
    <property type="entry name" value="O-ANTIGEN TRANSPORTER-RELATED"/>
    <property type="match status" value="1"/>
</dbReference>
<dbReference type="AlphaFoldDB" id="A0A0F8YTZ5"/>
<gene>
    <name evidence="7" type="ORF">LCGC14_2855290</name>
</gene>
<dbReference type="PANTHER" id="PTHR30250">
    <property type="entry name" value="PST FAMILY PREDICTED COLANIC ACID TRANSPORTER"/>
    <property type="match status" value="1"/>
</dbReference>
<evidence type="ECO:0000256" key="1">
    <source>
        <dbReference type="ARBA" id="ARBA00004651"/>
    </source>
</evidence>
<comment type="subcellular location">
    <subcellularLocation>
        <location evidence="1">Cell membrane</location>
        <topology evidence="1">Multi-pass membrane protein</topology>
    </subcellularLocation>
</comment>
<evidence type="ECO:0000256" key="5">
    <source>
        <dbReference type="ARBA" id="ARBA00023136"/>
    </source>
</evidence>
<reference evidence="7" key="1">
    <citation type="journal article" date="2015" name="Nature">
        <title>Complex archaea that bridge the gap between prokaryotes and eukaryotes.</title>
        <authorList>
            <person name="Spang A."/>
            <person name="Saw J.H."/>
            <person name="Jorgensen S.L."/>
            <person name="Zaremba-Niedzwiedzka K."/>
            <person name="Martijn J."/>
            <person name="Lind A.E."/>
            <person name="van Eijk R."/>
            <person name="Schleper C."/>
            <person name="Guy L."/>
            <person name="Ettema T.J."/>
        </authorList>
    </citation>
    <scope>NUCLEOTIDE SEQUENCE</scope>
</reference>
<accession>A0A0F8YTZ5</accession>
<dbReference type="EMBL" id="LAZR01055032">
    <property type="protein sequence ID" value="KKK77270.1"/>
    <property type="molecule type" value="Genomic_DNA"/>
</dbReference>
<feature type="transmembrane region" description="Helical" evidence="6">
    <location>
        <begin position="59"/>
        <end position="80"/>
    </location>
</feature>
<keyword evidence="3 6" id="KW-0812">Transmembrane</keyword>
<protein>
    <submittedName>
        <fullName evidence="7">Uncharacterized protein</fullName>
    </submittedName>
</protein>
<evidence type="ECO:0000313" key="7">
    <source>
        <dbReference type="EMBL" id="KKK77270.1"/>
    </source>
</evidence>
<keyword evidence="5 6" id="KW-0472">Membrane</keyword>
<dbReference type="GO" id="GO:0042910">
    <property type="term" value="F:xenobiotic transmembrane transporter activity"/>
    <property type="evidence" value="ECO:0007669"/>
    <property type="project" value="InterPro"/>
</dbReference>
<dbReference type="InterPro" id="IPR050833">
    <property type="entry name" value="Poly_Biosynth_Transport"/>
</dbReference>
<name>A0A0F8YTZ5_9ZZZZ</name>
<feature type="transmembrane region" description="Helical" evidence="6">
    <location>
        <begin position="132"/>
        <end position="156"/>
    </location>
</feature>
<organism evidence="7">
    <name type="scientific">marine sediment metagenome</name>
    <dbReference type="NCBI Taxonomy" id="412755"/>
    <lineage>
        <taxon>unclassified sequences</taxon>
        <taxon>metagenomes</taxon>
        <taxon>ecological metagenomes</taxon>
    </lineage>
</organism>
<keyword evidence="4 6" id="KW-1133">Transmembrane helix</keyword>
<feature type="non-terminal residue" evidence="7">
    <location>
        <position position="1"/>
    </location>
</feature>
<dbReference type="Pfam" id="PF13440">
    <property type="entry name" value="Polysacc_synt_3"/>
    <property type="match status" value="1"/>
</dbReference>